<dbReference type="InterPro" id="IPR010998">
    <property type="entry name" value="Integrase_recombinase_N"/>
</dbReference>
<comment type="subcellular location">
    <subcellularLocation>
        <location evidence="1">Cytoplasm</location>
    </subcellularLocation>
</comment>
<keyword evidence="3" id="KW-0132">Cell division</keyword>
<dbReference type="GO" id="GO:0051301">
    <property type="term" value="P:cell division"/>
    <property type="evidence" value="ECO:0007669"/>
    <property type="project" value="UniProtKB-KW"/>
</dbReference>
<keyword evidence="7" id="KW-0233">DNA recombination</keyword>
<dbReference type="Gene3D" id="1.10.150.130">
    <property type="match status" value="1"/>
</dbReference>
<dbReference type="InterPro" id="IPR013762">
    <property type="entry name" value="Integrase-like_cat_sf"/>
</dbReference>
<dbReference type="Pfam" id="PF02899">
    <property type="entry name" value="Phage_int_SAM_1"/>
    <property type="match status" value="1"/>
</dbReference>
<dbReference type="PROSITE" id="PS51900">
    <property type="entry name" value="CB"/>
    <property type="match status" value="1"/>
</dbReference>
<proteinExistence type="predicted"/>
<dbReference type="GO" id="GO:0007059">
    <property type="term" value="P:chromosome segregation"/>
    <property type="evidence" value="ECO:0007669"/>
    <property type="project" value="UniProtKB-KW"/>
</dbReference>
<gene>
    <name evidence="11" type="ORF">METZ01_LOCUS17678</name>
</gene>
<dbReference type="PANTHER" id="PTHR30349">
    <property type="entry name" value="PHAGE INTEGRASE-RELATED"/>
    <property type="match status" value="1"/>
</dbReference>
<reference evidence="11" key="1">
    <citation type="submission" date="2018-05" db="EMBL/GenBank/DDBJ databases">
        <authorList>
            <person name="Lanie J.A."/>
            <person name="Ng W.-L."/>
            <person name="Kazmierczak K.M."/>
            <person name="Andrzejewski T.M."/>
            <person name="Davidsen T.M."/>
            <person name="Wayne K.J."/>
            <person name="Tettelin H."/>
            <person name="Glass J.I."/>
            <person name="Rusch D."/>
            <person name="Podicherti R."/>
            <person name="Tsui H.-C.T."/>
            <person name="Winkler M.E."/>
        </authorList>
    </citation>
    <scope>NUCLEOTIDE SEQUENCE</scope>
</reference>
<keyword evidence="6" id="KW-0238">DNA-binding</keyword>
<keyword evidence="2" id="KW-0963">Cytoplasm</keyword>
<evidence type="ECO:0000256" key="4">
    <source>
        <dbReference type="ARBA" id="ARBA00022829"/>
    </source>
</evidence>
<dbReference type="GO" id="GO:0006310">
    <property type="term" value="P:DNA recombination"/>
    <property type="evidence" value="ECO:0007669"/>
    <property type="project" value="UniProtKB-KW"/>
</dbReference>
<evidence type="ECO:0000256" key="8">
    <source>
        <dbReference type="ARBA" id="ARBA00023306"/>
    </source>
</evidence>
<dbReference type="InterPro" id="IPR004107">
    <property type="entry name" value="Integrase_SAM-like_N"/>
</dbReference>
<dbReference type="GO" id="GO:0005737">
    <property type="term" value="C:cytoplasm"/>
    <property type="evidence" value="ECO:0007669"/>
    <property type="project" value="UniProtKB-SubCell"/>
</dbReference>
<evidence type="ECO:0000256" key="7">
    <source>
        <dbReference type="ARBA" id="ARBA00023172"/>
    </source>
</evidence>
<evidence type="ECO:0000256" key="2">
    <source>
        <dbReference type="ARBA" id="ARBA00022490"/>
    </source>
</evidence>
<dbReference type="InterPro" id="IPR050090">
    <property type="entry name" value="Tyrosine_recombinase_XerCD"/>
</dbReference>
<sequence>MSYLKSERGFSGHTLESYSNDIGVFIDYCSTIFLTDNIDLDLINAKTIRNFIGIEKERKYVVDGKKKKYETKTVNRRLAVIKSLFKYLYNFEKIKDNPAMYLRTQKTEKNLTQFVREDDIVKLMEKPLNMNIPDKRYKKDNKKKKYITNKLEGFRDQAILEMLYATGLRLSELLSINICDIDRKSELVKVMGKGGKERIVPIGKVALNSIESYLKKLGKSIRSSYEDPLFVNKKGKRLPKRTLQERIRKYLEATMGGGTAHTLRHTFATHLVNSGADILTVKELLGHSSLSSTQHYTRLNLEKIKKVYQEKHPHGK</sequence>
<evidence type="ECO:0000313" key="11">
    <source>
        <dbReference type="EMBL" id="SUZ64824.1"/>
    </source>
</evidence>
<dbReference type="PROSITE" id="PS51898">
    <property type="entry name" value="TYR_RECOMBINASE"/>
    <property type="match status" value="1"/>
</dbReference>
<evidence type="ECO:0000256" key="1">
    <source>
        <dbReference type="ARBA" id="ARBA00004496"/>
    </source>
</evidence>
<keyword evidence="4" id="KW-0159">Chromosome partition</keyword>
<evidence type="ECO:0000259" key="9">
    <source>
        <dbReference type="PROSITE" id="PS51898"/>
    </source>
</evidence>
<evidence type="ECO:0000256" key="6">
    <source>
        <dbReference type="ARBA" id="ARBA00023125"/>
    </source>
</evidence>
<dbReference type="Pfam" id="PF00589">
    <property type="entry name" value="Phage_integrase"/>
    <property type="match status" value="1"/>
</dbReference>
<dbReference type="InterPro" id="IPR044068">
    <property type="entry name" value="CB"/>
</dbReference>
<dbReference type="InterPro" id="IPR011010">
    <property type="entry name" value="DNA_brk_join_enz"/>
</dbReference>
<dbReference type="GO" id="GO:0003677">
    <property type="term" value="F:DNA binding"/>
    <property type="evidence" value="ECO:0007669"/>
    <property type="project" value="UniProtKB-KW"/>
</dbReference>
<keyword evidence="5" id="KW-0229">DNA integration</keyword>
<dbReference type="EMBL" id="UINC01000943">
    <property type="protein sequence ID" value="SUZ64824.1"/>
    <property type="molecule type" value="Genomic_DNA"/>
</dbReference>
<dbReference type="InterPro" id="IPR002104">
    <property type="entry name" value="Integrase_catalytic"/>
</dbReference>
<dbReference type="SUPFAM" id="SSF56349">
    <property type="entry name" value="DNA breaking-rejoining enzymes"/>
    <property type="match status" value="1"/>
</dbReference>
<dbReference type="PANTHER" id="PTHR30349:SF77">
    <property type="entry name" value="TYROSINE RECOMBINASE XERC"/>
    <property type="match status" value="1"/>
</dbReference>
<dbReference type="AlphaFoldDB" id="A0A381PDW7"/>
<dbReference type="Gene3D" id="1.10.443.10">
    <property type="entry name" value="Intergrase catalytic core"/>
    <property type="match status" value="1"/>
</dbReference>
<protein>
    <recommendedName>
        <fullName evidence="12">Tyr recombinase domain-containing protein</fullName>
    </recommendedName>
</protein>
<dbReference type="GO" id="GO:0015074">
    <property type="term" value="P:DNA integration"/>
    <property type="evidence" value="ECO:0007669"/>
    <property type="project" value="UniProtKB-KW"/>
</dbReference>
<evidence type="ECO:0008006" key="12">
    <source>
        <dbReference type="Google" id="ProtNLM"/>
    </source>
</evidence>
<feature type="domain" description="Tyr recombinase" evidence="9">
    <location>
        <begin position="110"/>
        <end position="309"/>
    </location>
</feature>
<evidence type="ECO:0000256" key="5">
    <source>
        <dbReference type="ARBA" id="ARBA00022908"/>
    </source>
</evidence>
<feature type="domain" description="Core-binding (CB)" evidence="10">
    <location>
        <begin position="1"/>
        <end position="89"/>
    </location>
</feature>
<name>A0A381PDW7_9ZZZZ</name>
<evidence type="ECO:0000259" key="10">
    <source>
        <dbReference type="PROSITE" id="PS51900"/>
    </source>
</evidence>
<accession>A0A381PDW7</accession>
<organism evidence="11">
    <name type="scientific">marine metagenome</name>
    <dbReference type="NCBI Taxonomy" id="408172"/>
    <lineage>
        <taxon>unclassified sequences</taxon>
        <taxon>metagenomes</taxon>
        <taxon>ecological metagenomes</taxon>
    </lineage>
</organism>
<evidence type="ECO:0000256" key="3">
    <source>
        <dbReference type="ARBA" id="ARBA00022618"/>
    </source>
</evidence>
<keyword evidence="8" id="KW-0131">Cell cycle</keyword>